<evidence type="ECO:0000259" key="4">
    <source>
        <dbReference type="Pfam" id="PF06429"/>
    </source>
</evidence>
<accession>A0A3B0Y9R2</accession>
<evidence type="ECO:0000256" key="1">
    <source>
        <dbReference type="ARBA" id="ARBA00009677"/>
    </source>
</evidence>
<organism evidence="6">
    <name type="scientific">hydrothermal vent metagenome</name>
    <dbReference type="NCBI Taxonomy" id="652676"/>
    <lineage>
        <taxon>unclassified sequences</taxon>
        <taxon>metagenomes</taxon>
        <taxon>ecological metagenomes</taxon>
    </lineage>
</organism>
<dbReference type="NCBIfam" id="TIGR03506">
    <property type="entry name" value="FlgEFG_subfam"/>
    <property type="match status" value="1"/>
</dbReference>
<dbReference type="GO" id="GO:0009288">
    <property type="term" value="C:bacterial-type flagellum"/>
    <property type="evidence" value="ECO:0007669"/>
    <property type="project" value="TreeGrafter"/>
</dbReference>
<evidence type="ECO:0000256" key="3">
    <source>
        <dbReference type="ARBA" id="ARBA00040228"/>
    </source>
</evidence>
<dbReference type="InterPro" id="IPR053967">
    <property type="entry name" value="LlgE_F_G-like_D1"/>
</dbReference>
<gene>
    <name evidence="6" type="ORF">MNBD_GAMMA10-2414</name>
</gene>
<dbReference type="AlphaFoldDB" id="A0A3B0Y9R2"/>
<reference evidence="6" key="1">
    <citation type="submission" date="2018-06" db="EMBL/GenBank/DDBJ databases">
        <authorList>
            <person name="Zhirakovskaya E."/>
        </authorList>
    </citation>
    <scope>NUCLEOTIDE SEQUENCE</scope>
</reference>
<evidence type="ECO:0000256" key="2">
    <source>
        <dbReference type="ARBA" id="ARBA00038560"/>
    </source>
</evidence>
<dbReference type="GO" id="GO:0071978">
    <property type="term" value="P:bacterial-type flagellum-dependent swarming motility"/>
    <property type="evidence" value="ECO:0007669"/>
    <property type="project" value="TreeGrafter"/>
</dbReference>
<evidence type="ECO:0000313" key="6">
    <source>
        <dbReference type="EMBL" id="VAW65076.1"/>
    </source>
</evidence>
<dbReference type="Pfam" id="PF06429">
    <property type="entry name" value="Flg_bbr_C"/>
    <property type="match status" value="1"/>
</dbReference>
<dbReference type="NCBIfam" id="NF009280">
    <property type="entry name" value="PRK12640.1"/>
    <property type="match status" value="1"/>
</dbReference>
<dbReference type="Pfam" id="PF22692">
    <property type="entry name" value="LlgE_F_G_D1"/>
    <property type="match status" value="1"/>
</dbReference>
<dbReference type="InterPro" id="IPR020013">
    <property type="entry name" value="Flagellar_FlgE/F/G"/>
</dbReference>
<proteinExistence type="inferred from homology"/>
<protein>
    <recommendedName>
        <fullName evidence="3">Flagellar basal-body rod protein FlgF</fullName>
    </recommendedName>
</protein>
<sequence length="246" mass="25967">MDKMLYTATNSARQAMQAQTAIAHNLANASTLGFKSHFNTFTSWYVNGPGFNTRVMNQQDANDIDLTAGSITTTDSELDVAINGEGFIAVQNSQGEEAYTRAGNLKLDSVGRLTTGDGFAVLGNAGPIALPPAEKIDIGRDGTISIVPVGQAASALVVAERIKLVNPDVAALFKGGDGLLQVRDGLIQPAAVDVQLESGVLENSNVNGVGQMIEMISNARQFETSIKLMQEAKATDEASARLLRNN</sequence>
<feature type="domain" description="Flagellar hook protein FlgE/F/G-like D1" evidence="5">
    <location>
        <begin position="81"/>
        <end position="145"/>
    </location>
</feature>
<keyword evidence="6" id="KW-0969">Cilium</keyword>
<dbReference type="SUPFAM" id="SSF117143">
    <property type="entry name" value="Flagellar hook protein flgE"/>
    <property type="match status" value="1"/>
</dbReference>
<feature type="domain" description="Flagellar basal-body/hook protein C-terminal" evidence="4">
    <location>
        <begin position="198"/>
        <end position="242"/>
    </location>
</feature>
<keyword evidence="6" id="KW-0282">Flagellum</keyword>
<dbReference type="PANTHER" id="PTHR30435">
    <property type="entry name" value="FLAGELLAR PROTEIN"/>
    <property type="match status" value="1"/>
</dbReference>
<keyword evidence="6" id="KW-0966">Cell projection</keyword>
<evidence type="ECO:0000259" key="5">
    <source>
        <dbReference type="Pfam" id="PF22692"/>
    </source>
</evidence>
<dbReference type="InterPro" id="IPR010930">
    <property type="entry name" value="Flg_bb/hook_C_dom"/>
</dbReference>
<dbReference type="InterPro" id="IPR037925">
    <property type="entry name" value="FlgE/F/G-like"/>
</dbReference>
<comment type="similarity">
    <text evidence="1">Belongs to the flagella basal body rod proteins family.</text>
</comment>
<dbReference type="PANTHER" id="PTHR30435:SF18">
    <property type="entry name" value="FLAGELLAR BASAL-BODY ROD PROTEIN FLGF"/>
    <property type="match status" value="1"/>
</dbReference>
<dbReference type="EMBL" id="UOFJ01000164">
    <property type="protein sequence ID" value="VAW65076.1"/>
    <property type="molecule type" value="Genomic_DNA"/>
</dbReference>
<name>A0A3B0Y9R2_9ZZZZ</name>
<comment type="subunit">
    <text evidence="2">The basal body constitutes a major portion of the flagellar organelle and consists of five rings (E,L,P,S, and M) mounted on a central rod. The rod consists of about 26 subunits of FlgG in the distal portion, and FlgB, FlgC and FlgF are thought to build up the proximal portion of the rod with about 6 subunits each.</text>
</comment>